<keyword evidence="3" id="KW-1185">Reference proteome</keyword>
<evidence type="ECO:0000313" key="2">
    <source>
        <dbReference type="EMBL" id="MEI4769153.1"/>
    </source>
</evidence>
<dbReference type="RefSeq" id="WP_336496695.1">
    <property type="nucleotide sequence ID" value="NZ_JBAWSY010000002.1"/>
</dbReference>
<dbReference type="InterPro" id="IPR011737">
    <property type="entry name" value="CHP02206_TP0381"/>
</dbReference>
<proteinExistence type="predicted"/>
<feature type="transmembrane region" description="Helical" evidence="1">
    <location>
        <begin position="205"/>
        <end position="227"/>
    </location>
</feature>
<feature type="transmembrane region" description="Helical" evidence="1">
    <location>
        <begin position="78"/>
        <end position="97"/>
    </location>
</feature>
<protein>
    <submittedName>
        <fullName evidence="2">TIGR02206 family membrane protein</fullName>
    </submittedName>
</protein>
<keyword evidence="1" id="KW-1133">Transmembrane helix</keyword>
<dbReference type="NCBIfam" id="TIGR02206">
    <property type="entry name" value="intg_mem_TP0381"/>
    <property type="match status" value="1"/>
</dbReference>
<keyword evidence="1" id="KW-0812">Transmembrane</keyword>
<organism evidence="2 3">
    <name type="scientific">Psychrobacillus mangrovi</name>
    <dbReference type="NCBI Taxonomy" id="3117745"/>
    <lineage>
        <taxon>Bacteria</taxon>
        <taxon>Bacillati</taxon>
        <taxon>Bacillota</taxon>
        <taxon>Bacilli</taxon>
        <taxon>Bacillales</taxon>
        <taxon>Bacillaceae</taxon>
        <taxon>Psychrobacillus</taxon>
    </lineage>
</organism>
<name>A0ABU8F2A9_9BACI</name>
<feature type="transmembrane region" description="Helical" evidence="1">
    <location>
        <begin position="164"/>
        <end position="182"/>
    </location>
</feature>
<feature type="transmembrane region" description="Helical" evidence="1">
    <location>
        <begin position="12"/>
        <end position="33"/>
    </location>
</feature>
<dbReference type="Pfam" id="PF14808">
    <property type="entry name" value="TMEM164"/>
    <property type="match status" value="1"/>
</dbReference>
<feature type="transmembrane region" description="Helical" evidence="1">
    <location>
        <begin position="104"/>
        <end position="122"/>
    </location>
</feature>
<sequence>MEENIKNEFVMFSYEHILAIVVLIVSLIFLFMLKNKLSDPIKSSILFERLFALSLLMMEVAYHLVLIENGEWNLSESLPIHLCSFSLFFSIISLWTGNKRFYDFIFFAGFGGALQAVLTPSLEIGFPSFKFFQFFYIHAGIIATSFYILWVKKYNPTLKSLLKTMVYLNIMFPFIFVINIVIDGNYMFLREKTTNGSLLDFLGPYPWYILSLEIVALFMFLAILLIFRKWSWHSKGMT</sequence>
<gene>
    <name evidence="2" type="ORF">WAX74_05685</name>
</gene>
<evidence type="ECO:0000313" key="3">
    <source>
        <dbReference type="Proteomes" id="UP001364890"/>
    </source>
</evidence>
<keyword evidence="1" id="KW-0472">Membrane</keyword>
<evidence type="ECO:0000256" key="1">
    <source>
        <dbReference type="SAM" id="Phobius"/>
    </source>
</evidence>
<feature type="transmembrane region" description="Helical" evidence="1">
    <location>
        <begin position="134"/>
        <end position="152"/>
    </location>
</feature>
<dbReference type="Proteomes" id="UP001364890">
    <property type="component" value="Unassembled WGS sequence"/>
</dbReference>
<reference evidence="2 3" key="1">
    <citation type="submission" date="2024-01" db="EMBL/GenBank/DDBJ databases">
        <title>Seven novel Bacillus-like species.</title>
        <authorList>
            <person name="Liu G."/>
        </authorList>
    </citation>
    <scope>NUCLEOTIDE SEQUENCE [LARGE SCALE GENOMIC DNA]</scope>
    <source>
        <strain evidence="2 3">FJAT-51614</strain>
    </source>
</reference>
<dbReference type="EMBL" id="JBAWSY010000002">
    <property type="protein sequence ID" value="MEI4769153.1"/>
    <property type="molecule type" value="Genomic_DNA"/>
</dbReference>
<feature type="transmembrane region" description="Helical" evidence="1">
    <location>
        <begin position="45"/>
        <end position="66"/>
    </location>
</feature>
<comment type="caution">
    <text evidence="2">The sequence shown here is derived from an EMBL/GenBank/DDBJ whole genome shotgun (WGS) entry which is preliminary data.</text>
</comment>
<accession>A0ABU8F2A9</accession>